<evidence type="ECO:0000256" key="1">
    <source>
        <dbReference type="SAM" id="MobiDB-lite"/>
    </source>
</evidence>
<gene>
    <name evidence="2" type="ORF">PISMIDRAFT_10887</name>
</gene>
<reference evidence="3" key="2">
    <citation type="submission" date="2015-01" db="EMBL/GenBank/DDBJ databases">
        <title>Evolutionary Origins and Diversification of the Mycorrhizal Mutualists.</title>
        <authorList>
            <consortium name="DOE Joint Genome Institute"/>
            <consortium name="Mycorrhizal Genomics Consortium"/>
            <person name="Kohler A."/>
            <person name="Kuo A."/>
            <person name="Nagy L.G."/>
            <person name="Floudas D."/>
            <person name="Copeland A."/>
            <person name="Barry K.W."/>
            <person name="Cichocki N."/>
            <person name="Veneault-Fourrey C."/>
            <person name="LaButti K."/>
            <person name="Lindquist E.A."/>
            <person name="Lipzen A."/>
            <person name="Lundell T."/>
            <person name="Morin E."/>
            <person name="Murat C."/>
            <person name="Riley R."/>
            <person name="Ohm R."/>
            <person name="Sun H."/>
            <person name="Tunlid A."/>
            <person name="Henrissat B."/>
            <person name="Grigoriev I.V."/>
            <person name="Hibbett D.S."/>
            <person name="Martin F."/>
        </authorList>
    </citation>
    <scope>NUCLEOTIDE SEQUENCE [LARGE SCALE GENOMIC DNA]</scope>
    <source>
        <strain evidence="3">441</strain>
    </source>
</reference>
<dbReference type="EMBL" id="KN833726">
    <property type="protein sequence ID" value="KIK23368.1"/>
    <property type="molecule type" value="Genomic_DNA"/>
</dbReference>
<accession>A0A0C9ZUL9</accession>
<protein>
    <submittedName>
        <fullName evidence="2">Uncharacterized protein</fullName>
    </submittedName>
</protein>
<evidence type="ECO:0000313" key="3">
    <source>
        <dbReference type="Proteomes" id="UP000054018"/>
    </source>
</evidence>
<dbReference type="HOGENOM" id="CLU_1876249_0_0_1"/>
<name>A0A0C9ZUL9_9AGAM</name>
<evidence type="ECO:0000313" key="2">
    <source>
        <dbReference type="EMBL" id="KIK23368.1"/>
    </source>
</evidence>
<reference evidence="2 3" key="1">
    <citation type="submission" date="2014-04" db="EMBL/GenBank/DDBJ databases">
        <authorList>
            <consortium name="DOE Joint Genome Institute"/>
            <person name="Kuo A."/>
            <person name="Kohler A."/>
            <person name="Costa M.D."/>
            <person name="Nagy L.G."/>
            <person name="Floudas D."/>
            <person name="Copeland A."/>
            <person name="Barry K.W."/>
            <person name="Cichocki N."/>
            <person name="Veneault-Fourrey C."/>
            <person name="LaButti K."/>
            <person name="Lindquist E.A."/>
            <person name="Lipzen A."/>
            <person name="Lundell T."/>
            <person name="Morin E."/>
            <person name="Murat C."/>
            <person name="Sun H."/>
            <person name="Tunlid A."/>
            <person name="Henrissat B."/>
            <person name="Grigoriev I.V."/>
            <person name="Hibbett D.S."/>
            <person name="Martin F."/>
            <person name="Nordberg H.P."/>
            <person name="Cantor M.N."/>
            <person name="Hua S.X."/>
        </authorList>
    </citation>
    <scope>NUCLEOTIDE SEQUENCE [LARGE SCALE GENOMIC DNA]</scope>
    <source>
        <strain evidence="2 3">441</strain>
    </source>
</reference>
<sequence>MILQAYERSVNATQPPSTVHFVIHEEANEFLGAEIYELEDEAVVAAAERNAKISNDKQREVFDGVLLPPWNHGKGKEREFPKQSTSSTPVNQPQPPSAPIHQPSNHSHPSPVTQPPVTITVPKAPVFVPVDVHCHG</sequence>
<organism evidence="2 3">
    <name type="scientific">Pisolithus microcarpus 441</name>
    <dbReference type="NCBI Taxonomy" id="765257"/>
    <lineage>
        <taxon>Eukaryota</taxon>
        <taxon>Fungi</taxon>
        <taxon>Dikarya</taxon>
        <taxon>Basidiomycota</taxon>
        <taxon>Agaricomycotina</taxon>
        <taxon>Agaricomycetes</taxon>
        <taxon>Agaricomycetidae</taxon>
        <taxon>Boletales</taxon>
        <taxon>Sclerodermatineae</taxon>
        <taxon>Pisolithaceae</taxon>
        <taxon>Pisolithus</taxon>
    </lineage>
</organism>
<feature type="compositionally biased region" description="Low complexity" evidence="1">
    <location>
        <begin position="109"/>
        <end position="118"/>
    </location>
</feature>
<keyword evidence="3" id="KW-1185">Reference proteome</keyword>
<dbReference type="AlphaFoldDB" id="A0A0C9ZUL9"/>
<proteinExistence type="predicted"/>
<dbReference type="OrthoDB" id="2801991at2759"/>
<dbReference type="Proteomes" id="UP000054018">
    <property type="component" value="Unassembled WGS sequence"/>
</dbReference>
<feature type="compositionally biased region" description="Polar residues" evidence="1">
    <location>
        <begin position="82"/>
        <end position="91"/>
    </location>
</feature>
<feature type="region of interest" description="Disordered" evidence="1">
    <location>
        <begin position="55"/>
        <end position="118"/>
    </location>
</feature>
<dbReference type="STRING" id="765257.A0A0C9ZUL9"/>